<protein>
    <submittedName>
        <fullName evidence="1">Uncharacterized protein</fullName>
    </submittedName>
</protein>
<proteinExistence type="predicted"/>
<reference evidence="1" key="1">
    <citation type="journal article" date="2024" name="Int. J. Syst. Evol. Microbiol.">
        <title>Brooklawnia propionicigenes sp. nov., a facultatively anaerobic, propionate-producing bacterium isolated from a methanogenic reactor treating waste from cattle farms.</title>
        <authorList>
            <person name="Akita Y."/>
            <person name="Ueki A."/>
            <person name="Tonouchi A."/>
            <person name="Sugawara Y."/>
            <person name="Honma S."/>
            <person name="Kaku N."/>
            <person name="Ueki K."/>
        </authorList>
    </citation>
    <scope>NUCLEOTIDE SEQUENCE</scope>
    <source>
        <strain evidence="1">SH051</strain>
    </source>
</reference>
<evidence type="ECO:0000313" key="2">
    <source>
        <dbReference type="Proteomes" id="UP001431656"/>
    </source>
</evidence>
<dbReference type="KEGG" id="broo:brsh051_01790"/>
<accession>A0AAN0MEA8</accession>
<sequence>MNSVIATQAVETHQPPVPVSSWATRITDWETRNAGKLWQCRLIGEHHGAEVVQYVQAHWFGHWVWHYSTLFVTRRGPSCPAWCSEHANTIPDSEELQDECIQHAHHVTVGPATVDLDAVEDPTTGQFSEVSITTPDRLGPVTAATARQVAEALMQAADLLDGRR</sequence>
<keyword evidence="2" id="KW-1185">Reference proteome</keyword>
<dbReference type="AlphaFoldDB" id="A0AAN0MEA8"/>
<dbReference type="Proteomes" id="UP001431656">
    <property type="component" value="Chromosome"/>
</dbReference>
<name>A0AAN0MEA8_9ACTN</name>
<gene>
    <name evidence="1" type="ORF">brsh051_01790</name>
</gene>
<organism evidence="1 2">
    <name type="scientific">Brooklawnia propionicigenes</name>
    <dbReference type="NCBI Taxonomy" id="3041175"/>
    <lineage>
        <taxon>Bacteria</taxon>
        <taxon>Bacillati</taxon>
        <taxon>Actinomycetota</taxon>
        <taxon>Actinomycetes</taxon>
        <taxon>Propionibacteriales</taxon>
        <taxon>Propionibacteriaceae</taxon>
        <taxon>Brooklawnia</taxon>
    </lineage>
</organism>
<dbReference type="EMBL" id="AP028056">
    <property type="protein sequence ID" value="BEH00898.1"/>
    <property type="molecule type" value="Genomic_DNA"/>
</dbReference>
<evidence type="ECO:0000313" key="1">
    <source>
        <dbReference type="EMBL" id="BEH00898.1"/>
    </source>
</evidence>